<name>A0A9D0Z1D9_9FIRM</name>
<evidence type="ECO:0000256" key="4">
    <source>
        <dbReference type="SAM" id="Phobius"/>
    </source>
</evidence>
<dbReference type="AlphaFoldDB" id="A0A9D0Z1D9"/>
<evidence type="ECO:0000256" key="1">
    <source>
        <dbReference type="ARBA" id="ARBA00022670"/>
    </source>
</evidence>
<evidence type="ECO:0000256" key="2">
    <source>
        <dbReference type="ARBA" id="ARBA00022801"/>
    </source>
</evidence>
<reference evidence="6" key="2">
    <citation type="journal article" date="2021" name="PeerJ">
        <title>Extensive microbial diversity within the chicken gut microbiome revealed by metagenomics and culture.</title>
        <authorList>
            <person name="Gilroy R."/>
            <person name="Ravi A."/>
            <person name="Getino M."/>
            <person name="Pursley I."/>
            <person name="Horton D.L."/>
            <person name="Alikhan N.F."/>
            <person name="Baker D."/>
            <person name="Gharbi K."/>
            <person name="Hall N."/>
            <person name="Watson M."/>
            <person name="Adriaenssens E.M."/>
            <person name="Foster-Nyarko E."/>
            <person name="Jarju S."/>
            <person name="Secka A."/>
            <person name="Antonio M."/>
            <person name="Oren A."/>
            <person name="Chaudhuri R.R."/>
            <person name="La Ragione R."/>
            <person name="Hildebrand F."/>
            <person name="Pallen M.J."/>
        </authorList>
    </citation>
    <scope>NUCLEOTIDE SEQUENCE</scope>
    <source>
        <strain evidence="6">CHK165-10780</strain>
    </source>
</reference>
<evidence type="ECO:0000313" key="7">
    <source>
        <dbReference type="Proteomes" id="UP000886725"/>
    </source>
</evidence>
<dbReference type="Pfam" id="PF13365">
    <property type="entry name" value="Trypsin_2"/>
    <property type="match status" value="1"/>
</dbReference>
<feature type="compositionally biased region" description="Basic and acidic residues" evidence="3">
    <location>
        <begin position="58"/>
        <end position="83"/>
    </location>
</feature>
<keyword evidence="4" id="KW-1133">Transmembrane helix</keyword>
<reference evidence="6" key="1">
    <citation type="submission" date="2020-10" db="EMBL/GenBank/DDBJ databases">
        <authorList>
            <person name="Gilroy R."/>
        </authorList>
    </citation>
    <scope>NUCLEOTIDE SEQUENCE</scope>
    <source>
        <strain evidence="6">CHK165-10780</strain>
    </source>
</reference>
<feature type="region of interest" description="Disordered" evidence="3">
    <location>
        <begin position="35"/>
        <end position="84"/>
    </location>
</feature>
<protein>
    <submittedName>
        <fullName evidence="6">Trypsin-like peptidase domain-containing protein</fullName>
    </submittedName>
</protein>
<dbReference type="GO" id="GO:0004252">
    <property type="term" value="F:serine-type endopeptidase activity"/>
    <property type="evidence" value="ECO:0007669"/>
    <property type="project" value="InterPro"/>
</dbReference>
<dbReference type="Pfam" id="PF13240">
    <property type="entry name" value="Zn_Ribbon_1"/>
    <property type="match status" value="1"/>
</dbReference>
<proteinExistence type="predicted"/>
<dbReference type="InterPro" id="IPR051201">
    <property type="entry name" value="Chloro_Bact_Ser_Proteases"/>
</dbReference>
<dbReference type="SUPFAM" id="SSF50156">
    <property type="entry name" value="PDZ domain-like"/>
    <property type="match status" value="1"/>
</dbReference>
<accession>A0A9D0Z1D9</accession>
<keyword evidence="4" id="KW-0812">Transmembrane</keyword>
<dbReference type="PROSITE" id="PS50106">
    <property type="entry name" value="PDZ"/>
    <property type="match status" value="1"/>
</dbReference>
<gene>
    <name evidence="6" type="ORF">IAC85_05970</name>
</gene>
<comment type="caution">
    <text evidence="6">The sequence shown here is derived from an EMBL/GenBank/DDBJ whole genome shotgun (WGS) entry which is preliminary data.</text>
</comment>
<dbReference type="PANTHER" id="PTHR43343">
    <property type="entry name" value="PEPTIDASE S12"/>
    <property type="match status" value="1"/>
</dbReference>
<feature type="compositionally biased region" description="Basic and acidic residues" evidence="3">
    <location>
        <begin position="35"/>
        <end position="51"/>
    </location>
</feature>
<dbReference type="PANTHER" id="PTHR43343:SF3">
    <property type="entry name" value="PROTEASE DO-LIKE 8, CHLOROPLASTIC"/>
    <property type="match status" value="1"/>
</dbReference>
<dbReference type="Pfam" id="PF13180">
    <property type="entry name" value="PDZ_2"/>
    <property type="match status" value="1"/>
</dbReference>
<feature type="transmembrane region" description="Helical" evidence="4">
    <location>
        <begin position="89"/>
        <end position="114"/>
    </location>
</feature>
<dbReference type="Gene3D" id="2.40.10.120">
    <property type="match status" value="1"/>
</dbReference>
<keyword evidence="1" id="KW-0645">Protease</keyword>
<dbReference type="SUPFAM" id="SSF50494">
    <property type="entry name" value="Trypsin-like serine proteases"/>
    <property type="match status" value="1"/>
</dbReference>
<dbReference type="Gene3D" id="2.30.42.10">
    <property type="match status" value="1"/>
</dbReference>
<sequence length="441" mass="47672">MKKTEVKKYFCATCGEELSSDDLFCPSCGAKVTIHKEEKENSKEEKQEEPKVNWSSKSFDDVKEVETERIPKDGSKKTKPEKPKKNHSFLYPVLASVLTFVICLVCFGLFYQFYLKNLVIETTREEVTVTDTGIADAVEKVYDSVVVVESFVNDRLYATGTGFVYKEDNNKGYILTNAHVIEGATEIKVVFTNEEEVTVDLVGSDTYSDVAVLSVDQSKVISVAEIGSSEDLRVGDTAFAVGAPIDSSSYAWTVTRGIISGKNRLVEVSATSTSAGYIAEVLQTDAAINEGNSGGPLCNSNGQVIGITNLKLASESIEGMGFAIPIETAVSYADKFIAGEPLQRPYLGITIVDGSSSFFGYTTGSTGVYVNSVDEGSPAANAGMQQGDQIVAVGDNEVSDTTHFRYELYKYSVGDTVSITVRRNGREQTLSVTLTSSGENA</sequence>
<dbReference type="InterPro" id="IPR036034">
    <property type="entry name" value="PDZ_sf"/>
</dbReference>
<dbReference type="PRINTS" id="PR00834">
    <property type="entry name" value="PROTEASES2C"/>
</dbReference>
<dbReference type="InterPro" id="IPR026870">
    <property type="entry name" value="Zinc_ribbon_dom"/>
</dbReference>
<keyword evidence="4" id="KW-0472">Membrane</keyword>
<organism evidence="6 7">
    <name type="scientific">Candidatus Faecenecus gallistercoris</name>
    <dbReference type="NCBI Taxonomy" id="2840793"/>
    <lineage>
        <taxon>Bacteria</taxon>
        <taxon>Bacillati</taxon>
        <taxon>Bacillota</taxon>
        <taxon>Bacillota incertae sedis</taxon>
        <taxon>Candidatus Faecenecus</taxon>
    </lineage>
</organism>
<evidence type="ECO:0000256" key="3">
    <source>
        <dbReference type="SAM" id="MobiDB-lite"/>
    </source>
</evidence>
<dbReference type="GO" id="GO:0006508">
    <property type="term" value="P:proteolysis"/>
    <property type="evidence" value="ECO:0007669"/>
    <property type="project" value="UniProtKB-KW"/>
</dbReference>
<dbReference type="InterPro" id="IPR001940">
    <property type="entry name" value="Peptidase_S1C"/>
</dbReference>
<dbReference type="SMART" id="SM00228">
    <property type="entry name" value="PDZ"/>
    <property type="match status" value="1"/>
</dbReference>
<evidence type="ECO:0000259" key="5">
    <source>
        <dbReference type="PROSITE" id="PS50106"/>
    </source>
</evidence>
<keyword evidence="2" id="KW-0378">Hydrolase</keyword>
<evidence type="ECO:0000313" key="6">
    <source>
        <dbReference type="EMBL" id="HIQ65266.1"/>
    </source>
</evidence>
<dbReference type="InterPro" id="IPR001478">
    <property type="entry name" value="PDZ"/>
</dbReference>
<dbReference type="InterPro" id="IPR009003">
    <property type="entry name" value="Peptidase_S1_PA"/>
</dbReference>
<feature type="domain" description="PDZ" evidence="5">
    <location>
        <begin position="348"/>
        <end position="425"/>
    </location>
</feature>
<dbReference type="Proteomes" id="UP000886725">
    <property type="component" value="Unassembled WGS sequence"/>
</dbReference>
<dbReference type="EMBL" id="DVFU01000114">
    <property type="protein sequence ID" value="HIQ65266.1"/>
    <property type="molecule type" value="Genomic_DNA"/>
</dbReference>